<evidence type="ECO:0000259" key="8">
    <source>
        <dbReference type="PROSITE" id="PS51352"/>
    </source>
</evidence>
<keyword evidence="10" id="KW-1185">Reference proteome</keyword>
<dbReference type="EC" id="1.8.1.8" evidence="1"/>
<dbReference type="PROSITE" id="PS51352">
    <property type="entry name" value="THIOREDOXIN_2"/>
    <property type="match status" value="1"/>
</dbReference>
<dbReference type="PANTHER" id="PTHR13871">
    <property type="entry name" value="THIOREDOXIN"/>
    <property type="match status" value="1"/>
</dbReference>
<dbReference type="PANTHER" id="PTHR13871:SF96">
    <property type="entry name" value="THIOREDOXIN DOMAIN-CONTAINING PROTEIN"/>
    <property type="match status" value="1"/>
</dbReference>
<evidence type="ECO:0000256" key="4">
    <source>
        <dbReference type="ARBA" id="ARBA00023027"/>
    </source>
</evidence>
<gene>
    <name evidence="9" type="ORF">PPRIM_AZ9-3.1.T0180294</name>
</gene>
<organism evidence="9 10">
    <name type="scientific">Paramecium primaurelia</name>
    <dbReference type="NCBI Taxonomy" id="5886"/>
    <lineage>
        <taxon>Eukaryota</taxon>
        <taxon>Sar</taxon>
        <taxon>Alveolata</taxon>
        <taxon>Ciliophora</taxon>
        <taxon>Intramacronucleata</taxon>
        <taxon>Oligohymenophorea</taxon>
        <taxon>Peniculida</taxon>
        <taxon>Parameciidae</taxon>
        <taxon>Paramecium</taxon>
    </lineage>
</organism>
<accession>A0A8S1KAT3</accession>
<dbReference type="Proteomes" id="UP000688137">
    <property type="component" value="Unassembled WGS sequence"/>
</dbReference>
<evidence type="ECO:0000256" key="1">
    <source>
        <dbReference type="ARBA" id="ARBA00012612"/>
    </source>
</evidence>
<keyword evidence="2" id="KW-0677">Repeat</keyword>
<dbReference type="InterPro" id="IPR012336">
    <property type="entry name" value="Thioredoxin-like_fold"/>
</dbReference>
<dbReference type="Pfam" id="PF13905">
    <property type="entry name" value="Thioredoxin_8"/>
    <property type="match status" value="1"/>
</dbReference>
<evidence type="ECO:0000313" key="10">
    <source>
        <dbReference type="Proteomes" id="UP000688137"/>
    </source>
</evidence>
<evidence type="ECO:0000256" key="2">
    <source>
        <dbReference type="ARBA" id="ARBA00022737"/>
    </source>
</evidence>
<reference evidence="9" key="1">
    <citation type="submission" date="2021-01" db="EMBL/GenBank/DDBJ databases">
        <authorList>
            <consortium name="Genoscope - CEA"/>
            <person name="William W."/>
        </authorList>
    </citation>
    <scope>NUCLEOTIDE SEQUENCE</scope>
</reference>
<keyword evidence="3" id="KW-0560">Oxidoreductase</keyword>
<evidence type="ECO:0000313" key="9">
    <source>
        <dbReference type="EMBL" id="CAD8051711.1"/>
    </source>
</evidence>
<comment type="caution">
    <text evidence="9">The sequence shown here is derived from an EMBL/GenBank/DDBJ whole genome shotgun (WGS) entry which is preliminary data.</text>
</comment>
<comment type="catalytic activity">
    <reaction evidence="6">
        <text>[protein]-dithiol + NAD(+) = [protein]-disulfide + NADH + H(+)</text>
        <dbReference type="Rhea" id="RHEA:18749"/>
        <dbReference type="Rhea" id="RHEA-COMP:10593"/>
        <dbReference type="Rhea" id="RHEA-COMP:10594"/>
        <dbReference type="ChEBI" id="CHEBI:15378"/>
        <dbReference type="ChEBI" id="CHEBI:29950"/>
        <dbReference type="ChEBI" id="CHEBI:50058"/>
        <dbReference type="ChEBI" id="CHEBI:57540"/>
        <dbReference type="ChEBI" id="CHEBI:57945"/>
        <dbReference type="EC" id="1.8.1.8"/>
    </reaction>
</comment>
<evidence type="ECO:0000256" key="3">
    <source>
        <dbReference type="ARBA" id="ARBA00023002"/>
    </source>
</evidence>
<comment type="catalytic activity">
    <reaction evidence="7">
        <text>[protein]-dithiol + NADP(+) = [protein]-disulfide + NADPH + H(+)</text>
        <dbReference type="Rhea" id="RHEA:18753"/>
        <dbReference type="Rhea" id="RHEA-COMP:10593"/>
        <dbReference type="Rhea" id="RHEA-COMP:10594"/>
        <dbReference type="ChEBI" id="CHEBI:15378"/>
        <dbReference type="ChEBI" id="CHEBI:29950"/>
        <dbReference type="ChEBI" id="CHEBI:50058"/>
        <dbReference type="ChEBI" id="CHEBI:57783"/>
        <dbReference type="ChEBI" id="CHEBI:58349"/>
        <dbReference type="EC" id="1.8.1.8"/>
    </reaction>
</comment>
<dbReference type="AlphaFoldDB" id="A0A8S1KAT3"/>
<dbReference type="OMA" id="TDDYKHE"/>
<evidence type="ECO:0000256" key="5">
    <source>
        <dbReference type="ARBA" id="ARBA00025782"/>
    </source>
</evidence>
<name>A0A8S1KAT3_PARPR</name>
<dbReference type="EMBL" id="CAJJDM010000014">
    <property type="protein sequence ID" value="CAD8051711.1"/>
    <property type="molecule type" value="Genomic_DNA"/>
</dbReference>
<dbReference type="InterPro" id="IPR013766">
    <property type="entry name" value="Thioredoxin_domain"/>
</dbReference>
<dbReference type="GO" id="GO:0047134">
    <property type="term" value="F:protein-disulfide reductase [NAD(P)H] activity"/>
    <property type="evidence" value="ECO:0007669"/>
    <property type="project" value="UniProtKB-EC"/>
</dbReference>
<proteinExistence type="inferred from homology"/>
<feature type="domain" description="Thioredoxin" evidence="8">
    <location>
        <begin position="1"/>
        <end position="144"/>
    </location>
</feature>
<evidence type="ECO:0000256" key="6">
    <source>
        <dbReference type="ARBA" id="ARBA00047388"/>
    </source>
</evidence>
<sequence>MDNNFFGDNFVNKNGPCKIKLSDMKVIVLYFCASWCPPCVNFTPTLVEFYNDVNLETKQLEIIWVSYEESESQFKKYLEEMPWPAIPHNDKRIQQLVDKYEIKGIPTVTVLRKNGDVAKKNGKQDVIKEGEGAYNLWEQLVNSE</sequence>
<dbReference type="InterPro" id="IPR052259">
    <property type="entry name" value="Nucleoredoxin-like"/>
</dbReference>
<keyword evidence="4" id="KW-0520">NAD</keyword>
<evidence type="ECO:0000256" key="7">
    <source>
        <dbReference type="ARBA" id="ARBA00047804"/>
    </source>
</evidence>
<protein>
    <recommendedName>
        <fullName evidence="1">protein-disulfide reductase</fullName>
        <ecNumber evidence="1">1.8.1.8</ecNumber>
    </recommendedName>
</protein>
<comment type="similarity">
    <text evidence="5">Belongs to the nucleoredoxin family.</text>
</comment>